<dbReference type="PANTHER" id="PTHR43156:SF2">
    <property type="entry name" value="STAGE II SPORULATION PROTEIN E"/>
    <property type="match status" value="1"/>
</dbReference>
<dbReference type="PANTHER" id="PTHR43156">
    <property type="entry name" value="STAGE II SPORULATION PROTEIN E-RELATED"/>
    <property type="match status" value="1"/>
</dbReference>
<feature type="transmembrane region" description="Helical" evidence="2">
    <location>
        <begin position="73"/>
        <end position="93"/>
    </location>
</feature>
<dbReference type="InterPro" id="IPR036457">
    <property type="entry name" value="PPM-type-like_dom_sf"/>
</dbReference>
<dbReference type="FunFam" id="3.60.40.10:FF:000058">
    <property type="entry name" value="Stage II sporulation protein E"/>
    <property type="match status" value="1"/>
</dbReference>
<keyword evidence="2" id="KW-0812">Transmembrane</keyword>
<dbReference type="InterPro" id="IPR001932">
    <property type="entry name" value="PPM-type_phosphatase-like_dom"/>
</dbReference>
<sequence>MLRWLPALLIVGGVIFDLTTPVEFTASPLFAAAPMVAAALLPLRTTLAAGAAACVAAVGLAAYHGVLAESAQLAEIATVATVSLLAVLITQIARRGDRRLRFARSIATVAQSAVLPHPPARLSGLTVAARYVAAQLDAQIGGDLYAVQDTPYGVRVIVGDVRGKGMAAVAVVAVVVGAFREAAEHEPDLAALAARLERALEREAQARPGDLEEAESFVTAVLVELPLDAATAGDQIRVVNRGHPSPLVLHPNGRVTRVDPSQAALPLGMTGLAHWPDVIDTADFPAGGILLLYTDGVTEARDGAGRFYDPEARLIGLLFPGPDAMLDSLLADIARHTDGANADDMALLAITRR</sequence>
<evidence type="ECO:0000256" key="1">
    <source>
        <dbReference type="ARBA" id="ARBA00022801"/>
    </source>
</evidence>
<dbReference type="Pfam" id="PF07228">
    <property type="entry name" value="SpoIIE"/>
    <property type="match status" value="1"/>
</dbReference>
<evidence type="ECO:0000256" key="2">
    <source>
        <dbReference type="SAM" id="Phobius"/>
    </source>
</evidence>
<keyword evidence="2" id="KW-1133">Transmembrane helix</keyword>
<dbReference type="AlphaFoldDB" id="A0A4U0SH42"/>
<dbReference type="SMART" id="SM00331">
    <property type="entry name" value="PP2C_SIG"/>
    <property type="match status" value="1"/>
</dbReference>
<dbReference type="EMBL" id="SUMC01000034">
    <property type="protein sequence ID" value="TKA08148.1"/>
    <property type="molecule type" value="Genomic_DNA"/>
</dbReference>
<feature type="domain" description="PPM-type phosphatase" evidence="3">
    <location>
        <begin position="122"/>
        <end position="352"/>
    </location>
</feature>
<proteinExistence type="predicted"/>
<name>A0A4U0SH42_9ACTN</name>
<feature type="transmembrane region" description="Helical" evidence="2">
    <location>
        <begin position="50"/>
        <end position="67"/>
    </location>
</feature>
<keyword evidence="2" id="KW-0472">Membrane</keyword>
<comment type="caution">
    <text evidence="4">The sequence shown here is derived from an EMBL/GenBank/DDBJ whole genome shotgun (WGS) entry which is preliminary data.</text>
</comment>
<evidence type="ECO:0000313" key="4">
    <source>
        <dbReference type="EMBL" id="TKA08148.1"/>
    </source>
</evidence>
<keyword evidence="5" id="KW-1185">Reference proteome</keyword>
<gene>
    <name evidence="4" type="ORF">FCI23_29935</name>
</gene>
<evidence type="ECO:0000259" key="3">
    <source>
        <dbReference type="SMART" id="SM00331"/>
    </source>
</evidence>
<organism evidence="4 5">
    <name type="scientific">Actinacidiphila oryziradicis</name>
    <dbReference type="NCBI Taxonomy" id="2571141"/>
    <lineage>
        <taxon>Bacteria</taxon>
        <taxon>Bacillati</taxon>
        <taxon>Actinomycetota</taxon>
        <taxon>Actinomycetes</taxon>
        <taxon>Kitasatosporales</taxon>
        <taxon>Streptomycetaceae</taxon>
        <taxon>Actinacidiphila</taxon>
    </lineage>
</organism>
<evidence type="ECO:0000313" key="5">
    <source>
        <dbReference type="Proteomes" id="UP000305778"/>
    </source>
</evidence>
<dbReference type="Gene3D" id="3.60.40.10">
    <property type="entry name" value="PPM-type phosphatase domain"/>
    <property type="match status" value="1"/>
</dbReference>
<reference evidence="4 5" key="1">
    <citation type="submission" date="2019-04" db="EMBL/GenBank/DDBJ databases">
        <title>Streptomyces oryziradicis sp. nov., a novel actinomycete isolated from rhizosphere soil of rice (Oryza sativa L.).</title>
        <authorList>
            <person name="Li C."/>
        </authorList>
    </citation>
    <scope>NUCLEOTIDE SEQUENCE [LARGE SCALE GENOMIC DNA]</scope>
    <source>
        <strain evidence="4 5">NEAU-C40</strain>
    </source>
</reference>
<dbReference type="GO" id="GO:0016791">
    <property type="term" value="F:phosphatase activity"/>
    <property type="evidence" value="ECO:0007669"/>
    <property type="project" value="TreeGrafter"/>
</dbReference>
<dbReference type="Proteomes" id="UP000305778">
    <property type="component" value="Unassembled WGS sequence"/>
</dbReference>
<protein>
    <submittedName>
        <fullName evidence="4">Serine/threonine-protein phosphatase</fullName>
    </submittedName>
</protein>
<dbReference type="InterPro" id="IPR052016">
    <property type="entry name" value="Bact_Sigma-Reg"/>
</dbReference>
<keyword evidence="1" id="KW-0378">Hydrolase</keyword>
<dbReference type="OrthoDB" id="342342at2"/>
<accession>A0A4U0SH42</accession>